<accession>A0ABR0EU02</accession>
<evidence type="ECO:0000313" key="3">
    <source>
        <dbReference type="Proteomes" id="UP001305779"/>
    </source>
</evidence>
<keyword evidence="3" id="KW-1185">Reference proteome</keyword>
<gene>
    <name evidence="2" type="ORF">PRZ48_005224</name>
</gene>
<evidence type="ECO:0000313" key="2">
    <source>
        <dbReference type="EMBL" id="KAK4504308.1"/>
    </source>
</evidence>
<feature type="compositionally biased region" description="Low complexity" evidence="1">
    <location>
        <begin position="159"/>
        <end position="169"/>
    </location>
</feature>
<feature type="region of interest" description="Disordered" evidence="1">
    <location>
        <begin position="134"/>
        <end position="187"/>
    </location>
</feature>
<dbReference type="Proteomes" id="UP001305779">
    <property type="component" value="Unassembled WGS sequence"/>
</dbReference>
<organism evidence="2 3">
    <name type="scientific">Zasmidium cellare</name>
    <name type="common">Wine cellar mold</name>
    <name type="synonym">Racodium cellare</name>
    <dbReference type="NCBI Taxonomy" id="395010"/>
    <lineage>
        <taxon>Eukaryota</taxon>
        <taxon>Fungi</taxon>
        <taxon>Dikarya</taxon>
        <taxon>Ascomycota</taxon>
        <taxon>Pezizomycotina</taxon>
        <taxon>Dothideomycetes</taxon>
        <taxon>Dothideomycetidae</taxon>
        <taxon>Mycosphaerellales</taxon>
        <taxon>Mycosphaerellaceae</taxon>
        <taxon>Zasmidium</taxon>
    </lineage>
</organism>
<protein>
    <submittedName>
        <fullName evidence="2">Uncharacterized protein</fullName>
    </submittedName>
</protein>
<comment type="caution">
    <text evidence="2">The sequence shown here is derived from an EMBL/GenBank/DDBJ whole genome shotgun (WGS) entry which is preliminary data.</text>
</comment>
<dbReference type="EMBL" id="JAXOVC010000003">
    <property type="protein sequence ID" value="KAK4504308.1"/>
    <property type="molecule type" value="Genomic_DNA"/>
</dbReference>
<name>A0ABR0EU02_ZASCE</name>
<evidence type="ECO:0000256" key="1">
    <source>
        <dbReference type="SAM" id="MobiDB-lite"/>
    </source>
</evidence>
<proteinExistence type="predicted"/>
<reference evidence="2 3" key="1">
    <citation type="journal article" date="2023" name="G3 (Bethesda)">
        <title>A chromosome-level genome assembly of Zasmidium syzygii isolated from banana leaves.</title>
        <authorList>
            <person name="van Westerhoven A.C."/>
            <person name="Mehrabi R."/>
            <person name="Talebi R."/>
            <person name="Steentjes M.B.F."/>
            <person name="Corcolon B."/>
            <person name="Chong P.A."/>
            <person name="Kema G.H.J."/>
            <person name="Seidl M.F."/>
        </authorList>
    </citation>
    <scope>NUCLEOTIDE SEQUENCE [LARGE SCALE GENOMIC DNA]</scope>
    <source>
        <strain evidence="2 3">P124</strain>
    </source>
</reference>
<sequence length="296" mass="32983">MDAALQAIVRVKARRARWLDDLPSHCFLLMFIKLIIRQVRELVLASTCRSPRYYLLRILEAARTVANNLQHPATARVFSLLREHADDLIVEWFLVWAVVFDHPDVQTILNIWIASAIELLWPIYNPWRSSVDVSPPPHNTSLDPRSPFLGPGTVDDLSTARSAATSVRARQPRKTGSMPGSCGAPAIEPKNVIIGQHEKSLDGSKPGYKEDDTVPKESRCPTLASMVRSRFRAQALQEAVARAPWHPVLELCTIDTLSATSKTLATAQETAETATMKFSTVNDIIIQENLRMCGLI</sequence>